<gene>
    <name evidence="1" type="ORF">SAMN05443144_105231</name>
</gene>
<evidence type="ECO:0000313" key="2">
    <source>
        <dbReference type="Proteomes" id="UP000184041"/>
    </source>
</evidence>
<dbReference type="Proteomes" id="UP000184041">
    <property type="component" value="Unassembled WGS sequence"/>
</dbReference>
<dbReference type="SUPFAM" id="SSF46626">
    <property type="entry name" value="Cytochrome c"/>
    <property type="match status" value="1"/>
</dbReference>
<dbReference type="AlphaFoldDB" id="A0A1M4Z329"/>
<dbReference type="EMBL" id="FQUS01000005">
    <property type="protein sequence ID" value="SHF12368.1"/>
    <property type="molecule type" value="Genomic_DNA"/>
</dbReference>
<dbReference type="GO" id="GO:0020037">
    <property type="term" value="F:heme binding"/>
    <property type="evidence" value="ECO:0007669"/>
    <property type="project" value="InterPro"/>
</dbReference>
<evidence type="ECO:0000313" key="1">
    <source>
        <dbReference type="EMBL" id="SHF12368.1"/>
    </source>
</evidence>
<dbReference type="PROSITE" id="PS51257">
    <property type="entry name" value="PROKAR_LIPOPROTEIN"/>
    <property type="match status" value="1"/>
</dbReference>
<dbReference type="RefSeq" id="WP_073061175.1">
    <property type="nucleotide sequence ID" value="NZ_FQUS01000005.1"/>
</dbReference>
<dbReference type="GO" id="GO:0009055">
    <property type="term" value="F:electron transfer activity"/>
    <property type="evidence" value="ECO:0007669"/>
    <property type="project" value="InterPro"/>
</dbReference>
<organism evidence="1 2">
    <name type="scientific">Fodinibius roseus</name>
    <dbReference type="NCBI Taxonomy" id="1194090"/>
    <lineage>
        <taxon>Bacteria</taxon>
        <taxon>Pseudomonadati</taxon>
        <taxon>Balneolota</taxon>
        <taxon>Balneolia</taxon>
        <taxon>Balneolales</taxon>
        <taxon>Balneolaceae</taxon>
        <taxon>Fodinibius</taxon>
    </lineage>
</organism>
<evidence type="ECO:0008006" key="3">
    <source>
        <dbReference type="Google" id="ProtNLM"/>
    </source>
</evidence>
<accession>A0A1M4Z329</accession>
<reference evidence="1 2" key="1">
    <citation type="submission" date="2016-11" db="EMBL/GenBank/DDBJ databases">
        <authorList>
            <person name="Jaros S."/>
            <person name="Januszkiewicz K."/>
            <person name="Wedrychowicz H."/>
        </authorList>
    </citation>
    <scope>NUCLEOTIDE SEQUENCE [LARGE SCALE GENOMIC DNA]</scope>
    <source>
        <strain evidence="1 2">DSM 21986</strain>
    </source>
</reference>
<dbReference type="STRING" id="1194090.SAMN05443144_105231"/>
<proteinExistence type="predicted"/>
<protein>
    <recommendedName>
        <fullName evidence="3">Cytochrome c domain-containing protein</fullName>
    </recommendedName>
</protein>
<dbReference type="InterPro" id="IPR036909">
    <property type="entry name" value="Cyt_c-like_dom_sf"/>
</dbReference>
<name>A0A1M4Z329_9BACT</name>
<keyword evidence="2" id="KW-1185">Reference proteome</keyword>
<sequence length="102" mass="11081">MKRTNLFKLTLILVVAITTFIAFGCGTSKETSGDDLGDLGSFKVEKSGAVLWGENCARCHNAPDPTAFSDTQWEAIGTHMRVRAGLTAEETNKIVTFLQQSN</sequence>
<dbReference type="OrthoDB" id="679921at2"/>